<dbReference type="OrthoDB" id="2602718at2"/>
<dbReference type="Pfam" id="PF02588">
    <property type="entry name" value="YitT_membrane"/>
    <property type="match status" value="1"/>
</dbReference>
<evidence type="ECO:0008006" key="9">
    <source>
        <dbReference type="Google" id="ProtNLM"/>
    </source>
</evidence>
<evidence type="ECO:0000256" key="1">
    <source>
        <dbReference type="ARBA" id="ARBA00004651"/>
    </source>
</evidence>
<dbReference type="PANTHER" id="PTHR33545:SF5">
    <property type="entry name" value="UPF0750 MEMBRANE PROTEIN YITT"/>
    <property type="match status" value="1"/>
</dbReference>
<comment type="caution">
    <text evidence="7">The sequence shown here is derived from an EMBL/GenBank/DDBJ whole genome shotgun (WGS) entry which is preliminary data.</text>
</comment>
<proteinExistence type="predicted"/>
<keyword evidence="4 6" id="KW-1133">Transmembrane helix</keyword>
<dbReference type="PANTHER" id="PTHR33545">
    <property type="entry name" value="UPF0750 MEMBRANE PROTEIN YITT-RELATED"/>
    <property type="match status" value="1"/>
</dbReference>
<feature type="transmembrane region" description="Helical" evidence="6">
    <location>
        <begin position="105"/>
        <end position="126"/>
    </location>
</feature>
<keyword evidence="2" id="KW-1003">Cell membrane</keyword>
<dbReference type="InterPro" id="IPR051461">
    <property type="entry name" value="UPF0750_membrane"/>
</dbReference>
<feature type="transmembrane region" description="Helical" evidence="6">
    <location>
        <begin position="72"/>
        <end position="93"/>
    </location>
</feature>
<dbReference type="Proteomes" id="UP000027936">
    <property type="component" value="Unassembled WGS sequence"/>
</dbReference>
<reference evidence="7 8" key="1">
    <citation type="submission" date="2014-04" db="EMBL/GenBank/DDBJ databases">
        <title>Draft genome sequence of Bacillus azotoformans MEV2011, a (co-) denitrifying strain unable to grow in the presence of oxygen.</title>
        <authorList>
            <person name="Nielsen M."/>
            <person name="Schreiber L."/>
            <person name="Finster K."/>
            <person name="Schramm A."/>
        </authorList>
    </citation>
    <scope>NUCLEOTIDE SEQUENCE [LARGE SCALE GENOMIC DNA]</scope>
    <source>
        <strain evidence="7 8">MEV2011</strain>
    </source>
</reference>
<dbReference type="InterPro" id="IPR003740">
    <property type="entry name" value="YitT"/>
</dbReference>
<dbReference type="RefSeq" id="WP_035194520.1">
    <property type="nucleotide sequence ID" value="NZ_JJRY01000004.1"/>
</dbReference>
<gene>
    <name evidence="7" type="ORF">M670_01469</name>
</gene>
<comment type="subcellular location">
    <subcellularLocation>
        <location evidence="1">Cell membrane</location>
        <topology evidence="1">Multi-pass membrane protein</topology>
    </subcellularLocation>
</comment>
<evidence type="ECO:0000256" key="6">
    <source>
        <dbReference type="SAM" id="Phobius"/>
    </source>
</evidence>
<accession>A0A072NPC2</accession>
<feature type="transmembrane region" description="Helical" evidence="6">
    <location>
        <begin position="46"/>
        <end position="67"/>
    </location>
</feature>
<organism evidence="7 8">
    <name type="scientific">Schinkia azotoformans MEV2011</name>
    <dbReference type="NCBI Taxonomy" id="1348973"/>
    <lineage>
        <taxon>Bacteria</taxon>
        <taxon>Bacillati</taxon>
        <taxon>Bacillota</taxon>
        <taxon>Bacilli</taxon>
        <taxon>Bacillales</taxon>
        <taxon>Bacillaceae</taxon>
        <taxon>Calidifontibacillus/Schinkia group</taxon>
        <taxon>Schinkia</taxon>
    </lineage>
</organism>
<dbReference type="EMBL" id="JJRY01000004">
    <property type="protein sequence ID" value="KEF39082.1"/>
    <property type="molecule type" value="Genomic_DNA"/>
</dbReference>
<evidence type="ECO:0000256" key="2">
    <source>
        <dbReference type="ARBA" id="ARBA00022475"/>
    </source>
</evidence>
<feature type="transmembrane region" description="Helical" evidence="6">
    <location>
        <begin position="173"/>
        <end position="194"/>
    </location>
</feature>
<keyword evidence="5 6" id="KW-0472">Membrane</keyword>
<feature type="transmembrane region" description="Helical" evidence="6">
    <location>
        <begin position="147"/>
        <end position="167"/>
    </location>
</feature>
<protein>
    <recommendedName>
        <fullName evidence="9">5xTM membrane BCR, YitT family</fullName>
    </recommendedName>
</protein>
<keyword evidence="3 6" id="KW-0812">Transmembrane</keyword>
<dbReference type="PATRIC" id="fig|1348973.3.peg.1435"/>
<evidence type="ECO:0000256" key="5">
    <source>
        <dbReference type="ARBA" id="ARBA00023136"/>
    </source>
</evidence>
<evidence type="ECO:0000256" key="4">
    <source>
        <dbReference type="ARBA" id="ARBA00022989"/>
    </source>
</evidence>
<sequence>MSFVKKASAIIAGSISVAIGVNLFLFPNELLDGGMIGIGLIVNYLWGFETGLTIIFCSIPIFILAWFRYRSYFYNSIHGFLVSSFFIDVLSPLRNIQLSEILQSPLISSILGGLLVGIGIGTMLKFKTSTGGTDLLAQFLSDMFRMNVGVIILLIDALVVIIGSLLISPETLLLSLITIFVVGISTSLLTLKIIHY</sequence>
<name>A0A072NPC2_SCHAZ</name>
<dbReference type="AlphaFoldDB" id="A0A072NPC2"/>
<evidence type="ECO:0000313" key="7">
    <source>
        <dbReference type="EMBL" id="KEF39082.1"/>
    </source>
</evidence>
<evidence type="ECO:0000313" key="8">
    <source>
        <dbReference type="Proteomes" id="UP000027936"/>
    </source>
</evidence>
<feature type="transmembrane region" description="Helical" evidence="6">
    <location>
        <begin position="7"/>
        <end position="26"/>
    </location>
</feature>
<dbReference type="GO" id="GO:0005886">
    <property type="term" value="C:plasma membrane"/>
    <property type="evidence" value="ECO:0007669"/>
    <property type="project" value="UniProtKB-SubCell"/>
</dbReference>
<evidence type="ECO:0000256" key="3">
    <source>
        <dbReference type="ARBA" id="ARBA00022692"/>
    </source>
</evidence>